<evidence type="ECO:0000313" key="6">
    <source>
        <dbReference type="Proteomes" id="UP000680020"/>
    </source>
</evidence>
<evidence type="ECO:0000313" key="5">
    <source>
        <dbReference type="EMBL" id="MBS7825239.1"/>
    </source>
</evidence>
<reference evidence="5" key="1">
    <citation type="submission" date="2021-03" db="EMBL/GenBank/DDBJ databases">
        <title>Identification and antibiotic profiling of Wohlfahrtiimonas chitiniclastica, an underestimated human pathogen.</title>
        <authorList>
            <person name="Kopf A."/>
            <person name="Bunk B."/>
            <person name="Coldewey S."/>
            <person name="Gunzer F."/>
            <person name="Riedel T."/>
            <person name="Schroettner P."/>
        </authorList>
    </citation>
    <scope>NUCLEOTIDE SEQUENCE</scope>
    <source>
        <strain evidence="5">DSM 100917</strain>
    </source>
</reference>
<gene>
    <name evidence="5" type="primary">tsaB</name>
    <name evidence="5" type="ORF">J7561_08485</name>
</gene>
<dbReference type="Pfam" id="PF00814">
    <property type="entry name" value="TsaD"/>
    <property type="match status" value="1"/>
</dbReference>
<accession>A0AB35BY68</accession>
<organism evidence="5 6">
    <name type="scientific">Wohlfahrtiimonas chitiniclastica</name>
    <dbReference type="NCBI Taxonomy" id="400946"/>
    <lineage>
        <taxon>Bacteria</taxon>
        <taxon>Pseudomonadati</taxon>
        <taxon>Pseudomonadota</taxon>
        <taxon>Gammaproteobacteria</taxon>
        <taxon>Cardiobacteriales</taxon>
        <taxon>Ignatzschineriaceae</taxon>
        <taxon>Wohlfahrtiimonas</taxon>
    </lineage>
</organism>
<dbReference type="AlphaFoldDB" id="A0AB35BY68"/>
<dbReference type="GO" id="GO:0005829">
    <property type="term" value="C:cytosol"/>
    <property type="evidence" value="ECO:0007669"/>
    <property type="project" value="TreeGrafter"/>
</dbReference>
<evidence type="ECO:0000259" key="4">
    <source>
        <dbReference type="Pfam" id="PF00814"/>
    </source>
</evidence>
<evidence type="ECO:0000256" key="1">
    <source>
        <dbReference type="ARBA" id="ARBA00010493"/>
    </source>
</evidence>
<proteinExistence type="inferred from homology"/>
<dbReference type="EMBL" id="JAGIBU010000008">
    <property type="protein sequence ID" value="MBS7825239.1"/>
    <property type="molecule type" value="Genomic_DNA"/>
</dbReference>
<dbReference type="PANTHER" id="PTHR11735:SF11">
    <property type="entry name" value="TRNA THREONYLCARBAMOYLADENOSINE BIOSYNTHESIS PROTEIN TSAB"/>
    <property type="match status" value="1"/>
</dbReference>
<dbReference type="CDD" id="cd24032">
    <property type="entry name" value="ASKHA_NBD_TsaB"/>
    <property type="match status" value="1"/>
</dbReference>
<dbReference type="InterPro" id="IPR043129">
    <property type="entry name" value="ATPase_NBD"/>
</dbReference>
<sequence length="238" mass="25752">MKVLAIDTSTEACSAALYVEGELIERYLVAPRKHIELLKPMVDEVMKEAEVDINELTGLAFGAGPGSFAGLRVACAFMQGIGAAIDLPIVPVSSLMAMAQQVLDTHPDRTVLVMLDAKMKEVYWGVYRLENKQVVTVLPEAVTPIADIPNFSGIVGLGNIIGAGNGWDVAPNWVEALSPELIEKNVYPRAGEVALLAIEDLENGMGLHADQISPSYLRNNIALTVEEQKAQRAQKDEK</sequence>
<keyword evidence="5" id="KW-0808">Transferase</keyword>
<protein>
    <recommendedName>
        <fullName evidence="2">tRNA threonylcarbamoyladenosine biosynthesis protein TsaB</fullName>
    </recommendedName>
    <alternativeName>
        <fullName evidence="3">t(6)A37 threonylcarbamoyladenosine biosynthesis protein TsaB</fullName>
    </alternativeName>
</protein>
<dbReference type="SUPFAM" id="SSF53067">
    <property type="entry name" value="Actin-like ATPase domain"/>
    <property type="match status" value="2"/>
</dbReference>
<evidence type="ECO:0000256" key="3">
    <source>
        <dbReference type="ARBA" id="ARBA00032446"/>
    </source>
</evidence>
<comment type="caution">
    <text evidence="5">The sequence shown here is derived from an EMBL/GenBank/DDBJ whole genome shotgun (WGS) entry which is preliminary data.</text>
</comment>
<feature type="domain" description="Gcp-like" evidence="4">
    <location>
        <begin position="29"/>
        <end position="222"/>
    </location>
</feature>
<dbReference type="NCBIfam" id="TIGR03725">
    <property type="entry name" value="T6A_YeaZ"/>
    <property type="match status" value="1"/>
</dbReference>
<keyword evidence="5" id="KW-0012">Acyltransferase</keyword>
<dbReference type="GO" id="GO:0002949">
    <property type="term" value="P:tRNA threonylcarbamoyladenosine modification"/>
    <property type="evidence" value="ECO:0007669"/>
    <property type="project" value="InterPro"/>
</dbReference>
<comment type="similarity">
    <text evidence="1">Belongs to the KAE1 / TsaD family. TsaB subfamily.</text>
</comment>
<evidence type="ECO:0000256" key="2">
    <source>
        <dbReference type="ARBA" id="ARBA00019012"/>
    </source>
</evidence>
<dbReference type="Gene3D" id="3.30.420.40">
    <property type="match status" value="2"/>
</dbReference>
<dbReference type="Proteomes" id="UP000680020">
    <property type="component" value="Unassembled WGS sequence"/>
</dbReference>
<dbReference type="InterPro" id="IPR022496">
    <property type="entry name" value="T6A_TsaB"/>
</dbReference>
<dbReference type="PANTHER" id="PTHR11735">
    <property type="entry name" value="TRNA N6-ADENOSINE THREONYLCARBAMOYLTRANSFERASE"/>
    <property type="match status" value="1"/>
</dbReference>
<dbReference type="InterPro" id="IPR000905">
    <property type="entry name" value="Gcp-like_dom"/>
</dbReference>
<name>A0AB35BY68_9GAMM</name>
<dbReference type="RefSeq" id="WP_213404229.1">
    <property type="nucleotide sequence ID" value="NZ_JAGIBT010000009.1"/>
</dbReference>
<dbReference type="GO" id="GO:0016746">
    <property type="term" value="F:acyltransferase activity"/>
    <property type="evidence" value="ECO:0007669"/>
    <property type="project" value="UniProtKB-KW"/>
</dbReference>